<dbReference type="CDD" id="cd00081">
    <property type="entry name" value="Hint"/>
    <property type="match status" value="1"/>
</dbReference>
<dbReference type="AlphaFoldDB" id="A0A084T0G6"/>
<evidence type="ECO:0000313" key="2">
    <source>
        <dbReference type="Proteomes" id="UP000028547"/>
    </source>
</evidence>
<accession>A0A084T0G6</accession>
<dbReference type="SUPFAM" id="SSF51294">
    <property type="entry name" value="Hedgehog/intein (Hint) domain"/>
    <property type="match status" value="1"/>
</dbReference>
<sequence>MGGAVLLASGPVFAQTMRFAPGSPEAQALCKKDVASRNDKEFLYMRLKWLRGCNRITDAQLAAFGPDIAAIDNEMMMRGDATLASMPSYQAALSKDWTYPLFVTGDGTLPVEQLIVWKPNYFGNFLQSIDEYGELSTTSASCPSAAAMRTMVTTCTNVQVTQPAVFGGMDIGDNIEARCRVEDVIGVQEMARRRSDWALQCGMIFEEEWWNLYYEISGGTRRTLPVGETRYVSFAQYPPSGTNVETWTWPLWKPEVTPYNAATGARLPTQLITDKDEGGNLVANVTVLAKNNMGVYPQCDIPAGVSLFGFCPFGCFAPDQELMFESGPMAIEGAMKAGKVDLITLAPDATLEQLSFMANTVNRYVADPLPQKQELVSLRMESGGSLRVTPSHPLIVEDGTIRQARDLQVGDQLMRADGTLDAVSELQTSEYYGKVFNVKPVTLDTTTNVLIAQGYLTASQRYQSDGERYLRRAMLRRTLPDWTLSE</sequence>
<evidence type="ECO:0008006" key="3">
    <source>
        <dbReference type="Google" id="ProtNLM"/>
    </source>
</evidence>
<comment type="caution">
    <text evidence="1">The sequence shown here is derived from an EMBL/GenBank/DDBJ whole genome shotgun (WGS) entry which is preliminary data.</text>
</comment>
<dbReference type="PROSITE" id="PS50817">
    <property type="entry name" value="INTEIN_N_TER"/>
    <property type="match status" value="1"/>
</dbReference>
<dbReference type="EMBL" id="JPMI01000025">
    <property type="protein sequence ID" value="KFA94201.1"/>
    <property type="molecule type" value="Genomic_DNA"/>
</dbReference>
<dbReference type="InterPro" id="IPR036844">
    <property type="entry name" value="Hint_dom_sf"/>
</dbReference>
<dbReference type="Proteomes" id="UP000028547">
    <property type="component" value="Unassembled WGS sequence"/>
</dbReference>
<dbReference type="InterPro" id="IPR006141">
    <property type="entry name" value="Intein_N"/>
</dbReference>
<gene>
    <name evidence="1" type="ORF">Q664_04590</name>
</gene>
<evidence type="ECO:0000313" key="1">
    <source>
        <dbReference type="EMBL" id="KFA94201.1"/>
    </source>
</evidence>
<dbReference type="Gene3D" id="2.170.16.10">
    <property type="entry name" value="Hedgehog/Intein (Hint) domain"/>
    <property type="match status" value="1"/>
</dbReference>
<proteinExistence type="predicted"/>
<protein>
    <recommendedName>
        <fullName evidence="3">Hint domain-containing protein</fullName>
    </recommendedName>
</protein>
<name>A0A084T0G6_9BACT</name>
<organism evidence="1 2">
    <name type="scientific">Archangium violaceum Cb vi76</name>
    <dbReference type="NCBI Taxonomy" id="1406225"/>
    <lineage>
        <taxon>Bacteria</taxon>
        <taxon>Pseudomonadati</taxon>
        <taxon>Myxococcota</taxon>
        <taxon>Myxococcia</taxon>
        <taxon>Myxococcales</taxon>
        <taxon>Cystobacterineae</taxon>
        <taxon>Archangiaceae</taxon>
        <taxon>Archangium</taxon>
    </lineage>
</organism>
<dbReference type="GO" id="GO:0016539">
    <property type="term" value="P:intein-mediated protein splicing"/>
    <property type="evidence" value="ECO:0007669"/>
    <property type="project" value="InterPro"/>
</dbReference>
<reference evidence="1 2" key="1">
    <citation type="submission" date="2014-07" db="EMBL/GenBank/DDBJ databases">
        <title>Draft Genome Sequence of Gephyronic Acid Producer, Cystobacter violaceus Strain Cb vi76.</title>
        <authorList>
            <person name="Stevens D.C."/>
            <person name="Young J."/>
            <person name="Carmichael R."/>
            <person name="Tan J."/>
            <person name="Taylor R.E."/>
        </authorList>
    </citation>
    <scope>NUCLEOTIDE SEQUENCE [LARGE SCALE GENOMIC DNA]</scope>
    <source>
        <strain evidence="1 2">Cb vi76</strain>
    </source>
</reference>